<organism evidence="1 2">
    <name type="scientific">Aquipseudomonas alcaligenes</name>
    <name type="common">Pseudomonas alcaligenes</name>
    <dbReference type="NCBI Taxonomy" id="43263"/>
    <lineage>
        <taxon>Bacteria</taxon>
        <taxon>Pseudomonadati</taxon>
        <taxon>Pseudomonadota</taxon>
        <taxon>Gammaproteobacteria</taxon>
        <taxon>Pseudomonadales</taxon>
        <taxon>Pseudomonadaceae</taxon>
        <taxon>Aquipseudomonas</taxon>
    </lineage>
</organism>
<gene>
    <name evidence="1" type="ORF">A9179_11455</name>
</gene>
<evidence type="ECO:0000313" key="1">
    <source>
        <dbReference type="EMBL" id="MBC9250894.1"/>
    </source>
</evidence>
<sequence length="90" mass="10013">MAGDVAFIQALQEQGFACAEDEWRFSLPALHAWLTERLPGAAAVSYAQFCQELFASEINQRLRQQGAEIAIADNRGKISLSLYCLRRLPA</sequence>
<protein>
    <submittedName>
        <fullName evidence="1">Uncharacterized protein</fullName>
    </submittedName>
</protein>
<dbReference type="Proteomes" id="UP000744555">
    <property type="component" value="Unassembled WGS sequence"/>
</dbReference>
<proteinExistence type="predicted"/>
<keyword evidence="2" id="KW-1185">Reference proteome</keyword>
<reference evidence="1 2" key="1">
    <citation type="submission" date="2016-06" db="EMBL/GenBank/DDBJ databases">
        <authorList>
            <person name="Ramos C."/>
            <person name="Pintado A."/>
            <person name="Crespo-Gomez J.I."/>
        </authorList>
    </citation>
    <scope>NUCLEOTIDE SEQUENCE [LARGE SCALE GENOMIC DNA]</scope>
    <source>
        <strain evidence="1 2">AVO110</strain>
    </source>
</reference>
<comment type="caution">
    <text evidence="1">The sequence shown here is derived from an EMBL/GenBank/DDBJ whole genome shotgun (WGS) entry which is preliminary data.</text>
</comment>
<accession>A0ABR7S1G7</accession>
<dbReference type="EMBL" id="LZEU01000001">
    <property type="protein sequence ID" value="MBC9250894.1"/>
    <property type="molecule type" value="Genomic_DNA"/>
</dbReference>
<name>A0ABR7S1G7_AQUAC</name>
<evidence type="ECO:0000313" key="2">
    <source>
        <dbReference type="Proteomes" id="UP000744555"/>
    </source>
</evidence>